<dbReference type="EMBL" id="CADCVA010000351">
    <property type="protein sequence ID" value="CAA9440734.1"/>
    <property type="molecule type" value="Genomic_DNA"/>
</dbReference>
<gene>
    <name evidence="2" type="ORF">AVDCRST_MAG82-2862</name>
</gene>
<accession>A0A6J4QHG0</accession>
<feature type="compositionally biased region" description="Basic residues" evidence="1">
    <location>
        <begin position="25"/>
        <end position="34"/>
    </location>
</feature>
<evidence type="ECO:0000313" key="2">
    <source>
        <dbReference type="EMBL" id="CAA9440734.1"/>
    </source>
</evidence>
<organism evidence="2">
    <name type="scientific">uncultured Rubrobacteraceae bacterium</name>
    <dbReference type="NCBI Taxonomy" id="349277"/>
    <lineage>
        <taxon>Bacteria</taxon>
        <taxon>Bacillati</taxon>
        <taxon>Actinomycetota</taxon>
        <taxon>Rubrobacteria</taxon>
        <taxon>Rubrobacterales</taxon>
        <taxon>Rubrobacteraceae</taxon>
        <taxon>environmental samples</taxon>
    </lineage>
</organism>
<sequence length="145" mass="16442">DDACAHGLRAGVGGAGPRGCTPRGRCPRRRRPRGSRGPLRSGRTRRYRGTRDHALPNRRSANRRDRLERLRPRRPNRGVRRSPPRGGAGVLGRRARPETDGPRTEAAFGQGHRSDHPRRRRDLLRPLRPDLRRAVRQRGVANTEL</sequence>
<evidence type="ECO:0000256" key="1">
    <source>
        <dbReference type="SAM" id="MobiDB-lite"/>
    </source>
</evidence>
<name>A0A6J4QHG0_9ACTN</name>
<feature type="compositionally biased region" description="Basic residues" evidence="1">
    <location>
        <begin position="71"/>
        <end position="83"/>
    </location>
</feature>
<feature type="non-terminal residue" evidence="2">
    <location>
        <position position="1"/>
    </location>
</feature>
<reference evidence="2" key="1">
    <citation type="submission" date="2020-02" db="EMBL/GenBank/DDBJ databases">
        <authorList>
            <person name="Meier V. D."/>
        </authorList>
    </citation>
    <scope>NUCLEOTIDE SEQUENCE</scope>
    <source>
        <strain evidence="2">AVDCRST_MAG82</strain>
    </source>
</reference>
<feature type="non-terminal residue" evidence="2">
    <location>
        <position position="145"/>
    </location>
</feature>
<proteinExistence type="predicted"/>
<protein>
    <submittedName>
        <fullName evidence="2">Uncharacterized protein</fullName>
    </submittedName>
</protein>
<feature type="region of interest" description="Disordered" evidence="1">
    <location>
        <begin position="1"/>
        <end position="145"/>
    </location>
</feature>
<feature type="compositionally biased region" description="Basic and acidic residues" evidence="1">
    <location>
        <begin position="123"/>
        <end position="133"/>
    </location>
</feature>
<dbReference type="AlphaFoldDB" id="A0A6J4QHG0"/>